<evidence type="ECO:0000259" key="7">
    <source>
        <dbReference type="Pfam" id="PF10502"/>
    </source>
</evidence>
<dbReference type="Gene3D" id="2.10.109.10">
    <property type="entry name" value="Umud Fragment, subunit A"/>
    <property type="match status" value="1"/>
</dbReference>
<dbReference type="CDD" id="cd06530">
    <property type="entry name" value="S26_SPase_I"/>
    <property type="match status" value="1"/>
</dbReference>
<keyword evidence="9" id="KW-1185">Reference proteome</keyword>
<comment type="subcellular location">
    <subcellularLocation>
        <location evidence="6">Membrane</location>
        <topology evidence="6">Single-pass type II membrane protein</topology>
    </subcellularLocation>
</comment>
<evidence type="ECO:0000256" key="6">
    <source>
        <dbReference type="RuleBase" id="RU362042"/>
    </source>
</evidence>
<keyword evidence="5 6" id="KW-0378">Hydrolase</keyword>
<gene>
    <name evidence="8" type="primary">lepB</name>
    <name evidence="8" type="ORF">V5F89_12870</name>
</gene>
<comment type="similarity">
    <text evidence="2 6">Belongs to the peptidase S26 family.</text>
</comment>
<evidence type="ECO:0000256" key="4">
    <source>
        <dbReference type="ARBA" id="ARBA00019232"/>
    </source>
</evidence>
<evidence type="ECO:0000256" key="2">
    <source>
        <dbReference type="ARBA" id="ARBA00009370"/>
    </source>
</evidence>
<evidence type="ECO:0000256" key="3">
    <source>
        <dbReference type="ARBA" id="ARBA00013208"/>
    </source>
</evidence>
<organism evidence="8 9">
    <name type="scientific">Pelagerythrobacter marensis</name>
    <dbReference type="NCBI Taxonomy" id="543877"/>
    <lineage>
        <taxon>Bacteria</taxon>
        <taxon>Pseudomonadati</taxon>
        <taxon>Pseudomonadota</taxon>
        <taxon>Alphaproteobacteria</taxon>
        <taxon>Sphingomonadales</taxon>
        <taxon>Erythrobacteraceae</taxon>
        <taxon>Pelagerythrobacter</taxon>
    </lineage>
</organism>
<keyword evidence="6" id="KW-1133">Transmembrane helix</keyword>
<dbReference type="InterPro" id="IPR036286">
    <property type="entry name" value="LexA/Signal_pep-like_sf"/>
</dbReference>
<reference evidence="8 9" key="1">
    <citation type="submission" date="2024-02" db="EMBL/GenBank/DDBJ databases">
        <title>The whole genome sequence of five bacterial samples isolated from Abu Dhabi Sabkha-shore region.</title>
        <authorList>
            <person name="Sudalaimuthuasari N."/>
            <person name="Sarfraz B."/>
            <person name="Tuyisabe J.D."/>
            <person name="Mugisha Ntwali L.D.M."/>
            <person name="Ali A.I.A.A."/>
            <person name="Almansoori S.Z.A."/>
            <person name="Alajami H.S.A."/>
            <person name="Almeqbaali A.A.S."/>
            <person name="Kundu B."/>
            <person name="Saeed E.E."/>
            <person name="Sukumarinath V."/>
            <person name="Mishra A.K."/>
            <person name="Hazzouri K.M."/>
            <person name="Almaskari R."/>
            <person name="Sharma A.K."/>
            <person name="Amiri K.M.A."/>
        </authorList>
    </citation>
    <scope>NUCLEOTIDE SEQUENCE [LARGE SCALE GENOMIC DNA]</scope>
    <source>
        <strain evidence="9">kcgeb_sd</strain>
    </source>
</reference>
<dbReference type="PROSITE" id="PS00761">
    <property type="entry name" value="SPASE_I_3"/>
    <property type="match status" value="1"/>
</dbReference>
<evidence type="ECO:0000313" key="8">
    <source>
        <dbReference type="EMBL" id="WWA47140.1"/>
    </source>
</evidence>
<dbReference type="GO" id="GO:0009003">
    <property type="term" value="F:signal peptidase activity"/>
    <property type="evidence" value="ECO:0007669"/>
    <property type="project" value="UniProtKB-EC"/>
</dbReference>
<name>A0ABZ2D275_9SPHN</name>
<evidence type="ECO:0000256" key="5">
    <source>
        <dbReference type="ARBA" id="ARBA00022801"/>
    </source>
</evidence>
<dbReference type="InterPro" id="IPR000223">
    <property type="entry name" value="Pept_S26A_signal_pept_1"/>
</dbReference>
<dbReference type="PRINTS" id="PR00727">
    <property type="entry name" value="LEADERPTASE"/>
</dbReference>
<dbReference type="Proteomes" id="UP001335183">
    <property type="component" value="Chromosome"/>
</dbReference>
<dbReference type="PANTHER" id="PTHR43390:SF1">
    <property type="entry name" value="CHLOROPLAST PROCESSING PEPTIDASE"/>
    <property type="match status" value="1"/>
</dbReference>
<dbReference type="SUPFAM" id="SSF51306">
    <property type="entry name" value="LexA/Signal peptidase"/>
    <property type="match status" value="1"/>
</dbReference>
<dbReference type="EMBL" id="CP144918">
    <property type="protein sequence ID" value="WWA47140.1"/>
    <property type="molecule type" value="Genomic_DNA"/>
</dbReference>
<accession>A0ABZ2D275</accession>
<evidence type="ECO:0000256" key="1">
    <source>
        <dbReference type="ARBA" id="ARBA00000677"/>
    </source>
</evidence>
<dbReference type="InterPro" id="IPR019758">
    <property type="entry name" value="Pept_S26A_signal_pept_1_CS"/>
</dbReference>
<keyword evidence="6" id="KW-0645">Protease</keyword>
<proteinExistence type="inferred from homology"/>
<dbReference type="InterPro" id="IPR019533">
    <property type="entry name" value="Peptidase_S26"/>
</dbReference>
<dbReference type="RefSeq" id="WP_338446031.1">
    <property type="nucleotide sequence ID" value="NZ_CP144918.1"/>
</dbReference>
<dbReference type="Pfam" id="PF10502">
    <property type="entry name" value="Peptidase_S26"/>
    <property type="match status" value="1"/>
</dbReference>
<dbReference type="InterPro" id="IPR019757">
    <property type="entry name" value="Pept_S26A_signal_pept_1_Lys-AS"/>
</dbReference>
<protein>
    <recommendedName>
        <fullName evidence="4 6">Signal peptidase I</fullName>
        <ecNumber evidence="3 6">3.4.21.89</ecNumber>
    </recommendedName>
</protein>
<dbReference type="NCBIfam" id="TIGR02227">
    <property type="entry name" value="sigpep_I_bact"/>
    <property type="match status" value="1"/>
</dbReference>
<keyword evidence="6" id="KW-0472">Membrane</keyword>
<comment type="catalytic activity">
    <reaction evidence="1 6">
        <text>Cleavage of hydrophobic, N-terminal signal or leader sequences from secreted and periplasmic proteins.</text>
        <dbReference type="EC" id="3.4.21.89"/>
    </reaction>
</comment>
<keyword evidence="6" id="KW-0812">Transmembrane</keyword>
<dbReference type="PROSITE" id="PS00760">
    <property type="entry name" value="SPASE_I_2"/>
    <property type="match status" value="1"/>
</dbReference>
<feature type="domain" description="Peptidase S26" evidence="7">
    <location>
        <begin position="28"/>
        <end position="249"/>
    </location>
</feature>
<feature type="transmembrane region" description="Helical" evidence="6">
    <location>
        <begin position="25"/>
        <end position="49"/>
    </location>
</feature>
<evidence type="ECO:0000313" key="9">
    <source>
        <dbReference type="Proteomes" id="UP001335183"/>
    </source>
</evidence>
<dbReference type="PANTHER" id="PTHR43390">
    <property type="entry name" value="SIGNAL PEPTIDASE I"/>
    <property type="match status" value="1"/>
</dbReference>
<dbReference type="EC" id="3.4.21.89" evidence="3 6"/>
<sequence length="276" mass="30739">MTQTAPAAPKSESPAEDQGETLGSFTWFLIKLALAVLIFRSFVFSPFSIPSESMLPRLMNGDYLIAAKWPYGFSSHSLPFSIPLIPGRILANEPERGDVVIFKHPVDGMDYIKRAIALPGETVELRDGQVLLNGERVRRERIADFVVAVSPNTGCAWGGIRERRMGEGERCRYARFRETLPSGRSYEVLDFGRTPQDDFGPMIVPEGHLFVLGDNRDNSQDSRFPPTPGGGVGLVPQENLVGRATMLMWSTDGSAEWLLPWTWFTAARWHRIGDGL</sequence>